<feature type="region of interest" description="Disordered" evidence="5">
    <location>
        <begin position="587"/>
        <end position="615"/>
    </location>
</feature>
<dbReference type="PANTHER" id="PTHR42855">
    <property type="entry name" value="ABC TRANSPORTER ATP-BINDING SUBUNIT"/>
    <property type="match status" value="1"/>
</dbReference>
<dbReference type="PANTHER" id="PTHR42855:SF2">
    <property type="entry name" value="DRUG RESISTANCE ABC TRANSPORTER,ATP-BINDING PROTEIN"/>
    <property type="match status" value="1"/>
</dbReference>
<dbReference type="AlphaFoldDB" id="A0A1I1AUP4"/>
<dbReference type="PROSITE" id="PS50893">
    <property type="entry name" value="ABC_TRANSPORTER_2"/>
    <property type="match status" value="2"/>
</dbReference>
<feature type="domain" description="ABC transporter" evidence="6">
    <location>
        <begin position="4"/>
        <end position="273"/>
    </location>
</feature>
<dbReference type="InterPro" id="IPR051309">
    <property type="entry name" value="ABCF_ATPase"/>
</dbReference>
<gene>
    <name evidence="7" type="ORF">SAMN04488528_10463</name>
</gene>
<organism evidence="7 8">
    <name type="scientific">Clostridium frigidicarnis</name>
    <dbReference type="NCBI Taxonomy" id="84698"/>
    <lineage>
        <taxon>Bacteria</taxon>
        <taxon>Bacillati</taxon>
        <taxon>Bacillota</taxon>
        <taxon>Clostridia</taxon>
        <taxon>Eubacteriales</taxon>
        <taxon>Clostridiaceae</taxon>
        <taxon>Clostridium</taxon>
    </lineage>
</organism>
<dbReference type="FunFam" id="3.40.50.300:FF:000011">
    <property type="entry name" value="Putative ABC transporter ATP-binding component"/>
    <property type="match status" value="1"/>
</dbReference>
<dbReference type="Pfam" id="PF12848">
    <property type="entry name" value="ABC_tran_Xtn"/>
    <property type="match status" value="1"/>
</dbReference>
<dbReference type="GO" id="GO:0016887">
    <property type="term" value="F:ATP hydrolysis activity"/>
    <property type="evidence" value="ECO:0007669"/>
    <property type="project" value="InterPro"/>
</dbReference>
<dbReference type="InterPro" id="IPR003439">
    <property type="entry name" value="ABC_transporter-like_ATP-bd"/>
</dbReference>
<dbReference type="FunFam" id="3.40.50.300:FF:000309">
    <property type="entry name" value="ABC transporter ATP-binding protein"/>
    <property type="match status" value="1"/>
</dbReference>
<dbReference type="InterPro" id="IPR027417">
    <property type="entry name" value="P-loop_NTPase"/>
</dbReference>
<keyword evidence="3" id="KW-0067">ATP-binding</keyword>
<dbReference type="GO" id="GO:0003676">
    <property type="term" value="F:nucleic acid binding"/>
    <property type="evidence" value="ECO:0007669"/>
    <property type="project" value="UniProtKB-ARBA"/>
</dbReference>
<keyword evidence="4" id="KW-0175">Coiled coil</keyword>
<dbReference type="CDD" id="cd03221">
    <property type="entry name" value="ABCF_EF-3"/>
    <property type="match status" value="2"/>
</dbReference>
<evidence type="ECO:0000256" key="2">
    <source>
        <dbReference type="ARBA" id="ARBA00022741"/>
    </source>
</evidence>
<evidence type="ECO:0000256" key="1">
    <source>
        <dbReference type="ARBA" id="ARBA00022737"/>
    </source>
</evidence>
<dbReference type="NCBIfam" id="NF000355">
    <property type="entry name" value="ribo_prot_ABC_F"/>
    <property type="match status" value="1"/>
</dbReference>
<dbReference type="Pfam" id="PF00005">
    <property type="entry name" value="ABC_tran"/>
    <property type="match status" value="2"/>
</dbReference>
<accession>A0A1I1AUP4</accession>
<dbReference type="SUPFAM" id="SSF52540">
    <property type="entry name" value="P-loop containing nucleoside triphosphate hydrolases"/>
    <property type="match status" value="2"/>
</dbReference>
<evidence type="ECO:0000313" key="7">
    <source>
        <dbReference type="EMBL" id="SFB41116.1"/>
    </source>
</evidence>
<dbReference type="SMART" id="SM00382">
    <property type="entry name" value="AAA"/>
    <property type="match status" value="2"/>
</dbReference>
<dbReference type="InterPro" id="IPR032781">
    <property type="entry name" value="ABC_tran_Xtn"/>
</dbReference>
<keyword evidence="1" id="KW-0677">Repeat</keyword>
<dbReference type="OrthoDB" id="9801441at2"/>
<name>A0A1I1AUP4_9CLOT</name>
<dbReference type="Proteomes" id="UP000198619">
    <property type="component" value="Unassembled WGS sequence"/>
</dbReference>
<evidence type="ECO:0000256" key="3">
    <source>
        <dbReference type="ARBA" id="ARBA00022840"/>
    </source>
</evidence>
<keyword evidence="8" id="KW-1185">Reference proteome</keyword>
<dbReference type="InterPro" id="IPR003593">
    <property type="entry name" value="AAA+_ATPase"/>
</dbReference>
<dbReference type="STRING" id="84698.SAMN04488528_10463"/>
<evidence type="ECO:0000313" key="8">
    <source>
        <dbReference type="Proteomes" id="UP000198619"/>
    </source>
</evidence>
<feature type="domain" description="ABC transporter" evidence="6">
    <location>
        <begin position="364"/>
        <end position="576"/>
    </location>
</feature>
<dbReference type="RefSeq" id="WP_090042935.1">
    <property type="nucleotide sequence ID" value="NZ_FOKI01000046.1"/>
</dbReference>
<feature type="coiled-coil region" evidence="4">
    <location>
        <begin position="108"/>
        <end position="135"/>
    </location>
</feature>
<dbReference type="EMBL" id="FOKI01000046">
    <property type="protein sequence ID" value="SFB41116.1"/>
    <property type="molecule type" value="Genomic_DNA"/>
</dbReference>
<reference evidence="7 8" key="1">
    <citation type="submission" date="2016-10" db="EMBL/GenBank/DDBJ databases">
        <authorList>
            <person name="de Groot N.N."/>
        </authorList>
    </citation>
    <scope>NUCLEOTIDE SEQUENCE [LARGE SCALE GENOMIC DNA]</scope>
    <source>
        <strain evidence="7 8">DSM 12271</strain>
    </source>
</reference>
<evidence type="ECO:0000256" key="5">
    <source>
        <dbReference type="SAM" id="MobiDB-lite"/>
    </source>
</evidence>
<keyword evidence="2" id="KW-0547">Nucleotide-binding</keyword>
<evidence type="ECO:0000256" key="4">
    <source>
        <dbReference type="SAM" id="Coils"/>
    </source>
</evidence>
<protein>
    <submittedName>
        <fullName evidence="7">ATPase components of ABC transporters with duplicated ATPase domains</fullName>
    </submittedName>
</protein>
<evidence type="ECO:0000259" key="6">
    <source>
        <dbReference type="PROSITE" id="PS50893"/>
    </source>
</evidence>
<proteinExistence type="predicted"/>
<sequence>MFELSLIGVKKYMDATLVLKNISFQVYSGEKVGIVGVNGGGKSTILKLIAGVEQMNYYPGYPQTSSYGYDEGFLCLPREATCAYLEQIPQYEDGVKVIDVLKLAFDEVYSIEIKMRELEEKMKFLEDDNLEKALKQYSALVELYEIKGGYNTEEKLSKICMGLKLDESFLNKEFNLLSGGEKTTVVLGKLLIDNPDILLLDEPTNHLDMESIEWLEVYLKSYNGIVIIVSHDRYFLDNVVTKIIEIEDMESETYKGNYSDFARQKEENMLEQFHQYREQQKEIKAIQNTIKELRDWANRVDNNKFFKRSASLQKKLDKMKNSDTESDSSYRTRGQYVRTEKPKFERNSMKLNFKKTERSGNETIKAEGLSKAFEDKVIFKYVDLLINFGERVALIGPNGSGKTTFLKMLLGEEEPDDGVVDLGANVKVAYLPQKITFKNEELTVLECFREDISILEGKAREYLSKFMFYGKSVFKKVKHLSGGEKIRLKLGKLLYEDVNLLILDEPTNHLDIDSIETFEEALEEFKGTVFFISHDRYFINKIGERVIAIEDNGFKSYPGNYDYYKGVKEELKLKAINEDIAKLEKNKKSKNNDESKKSKKVKEPTNIDETKKKEAEKAKVETRVENLEREIQEIDLVMADSKIHYEELSKLYSKKEELSKELDGVMEVWLSLNS</sequence>
<dbReference type="GO" id="GO:0005524">
    <property type="term" value="F:ATP binding"/>
    <property type="evidence" value="ECO:0007669"/>
    <property type="project" value="UniProtKB-KW"/>
</dbReference>
<dbReference type="Gene3D" id="3.40.50.300">
    <property type="entry name" value="P-loop containing nucleotide triphosphate hydrolases"/>
    <property type="match status" value="2"/>
</dbReference>